<dbReference type="EMBL" id="CP002879">
    <property type="protein sequence ID" value="AEI81708.1"/>
    <property type="molecule type" value="Genomic_DNA"/>
</dbReference>
<evidence type="ECO:0000313" key="2">
    <source>
        <dbReference type="EMBL" id="AEI81708.1"/>
    </source>
</evidence>
<organism evidence="2 3">
    <name type="scientific">Cupriavidus necator (strain ATCC 43291 / DSM 13513 / CCUG 52238 / LMG 8453 / N-1)</name>
    <name type="common">Ralstonia eutropha</name>
    <dbReference type="NCBI Taxonomy" id="1042878"/>
    <lineage>
        <taxon>Bacteria</taxon>
        <taxon>Pseudomonadati</taxon>
        <taxon>Pseudomonadota</taxon>
        <taxon>Betaproteobacteria</taxon>
        <taxon>Burkholderiales</taxon>
        <taxon>Burkholderiaceae</taxon>
        <taxon>Cupriavidus</taxon>
    </lineage>
</organism>
<feature type="compositionally biased region" description="Polar residues" evidence="1">
    <location>
        <begin position="25"/>
        <end position="38"/>
    </location>
</feature>
<geneLocation type="plasmid" evidence="2 3">
    <name>pBB1</name>
</geneLocation>
<sequence>MDLKALHAKIGQPTLENDFVTVAAHNTGSHGTSGNDSQGIVGEIRRK</sequence>
<reference evidence="2 3" key="1">
    <citation type="journal article" date="2011" name="J. Bacteriol.">
        <title>Complete genome sequence of the type strain Cupriavidus necator N-1.</title>
        <authorList>
            <person name="Poehlein A."/>
            <person name="Kusian B."/>
            <person name="Friedrich B."/>
            <person name="Daniel R."/>
            <person name="Bowien B."/>
        </authorList>
    </citation>
    <scope>NUCLEOTIDE SEQUENCE [LARGE SCALE GENOMIC DNA]</scope>
    <source>
        <strain evidence="3">ATCC 43291 / DSM 13513 / CCUG 52238 / LMG 8453 / N-1</strain>
        <plasmid evidence="2 3">pBB1</plasmid>
    </source>
</reference>
<dbReference type="Proteomes" id="UP000006798">
    <property type="component" value="Plasmid pBB1"/>
</dbReference>
<accession>F8GWD3</accession>
<proteinExistence type="predicted"/>
<dbReference type="AlphaFoldDB" id="F8GWD3"/>
<dbReference type="KEGG" id="cnc:CNE_BB1p02840"/>
<protein>
    <submittedName>
        <fullName evidence="2">Uncharacterized protein</fullName>
    </submittedName>
</protein>
<dbReference type="HOGENOM" id="CLU_3167055_0_0_4"/>
<evidence type="ECO:0000256" key="1">
    <source>
        <dbReference type="SAM" id="MobiDB-lite"/>
    </source>
</evidence>
<feature type="region of interest" description="Disordered" evidence="1">
    <location>
        <begin position="25"/>
        <end position="47"/>
    </location>
</feature>
<keyword evidence="2" id="KW-0614">Plasmid</keyword>
<gene>
    <name evidence="2" type="ordered locus">CNE_BB1p02840</name>
</gene>
<evidence type="ECO:0000313" key="3">
    <source>
        <dbReference type="Proteomes" id="UP000006798"/>
    </source>
</evidence>
<name>F8GWD3_CUPNN</name>